<feature type="region of interest" description="Disordered" evidence="1">
    <location>
        <begin position="64"/>
        <end position="91"/>
    </location>
</feature>
<dbReference type="AlphaFoldDB" id="A0AAV9WZR7"/>
<gene>
    <name evidence="2" type="ORF">TWF694_002823</name>
</gene>
<dbReference type="Proteomes" id="UP001365542">
    <property type="component" value="Unassembled WGS sequence"/>
</dbReference>
<protein>
    <submittedName>
        <fullName evidence="2">Uncharacterized protein</fullName>
    </submittedName>
</protein>
<name>A0AAV9WZR7_9PEZI</name>
<organism evidence="2 3">
    <name type="scientific">Orbilia ellipsospora</name>
    <dbReference type="NCBI Taxonomy" id="2528407"/>
    <lineage>
        <taxon>Eukaryota</taxon>
        <taxon>Fungi</taxon>
        <taxon>Dikarya</taxon>
        <taxon>Ascomycota</taxon>
        <taxon>Pezizomycotina</taxon>
        <taxon>Orbiliomycetes</taxon>
        <taxon>Orbiliales</taxon>
        <taxon>Orbiliaceae</taxon>
        <taxon>Orbilia</taxon>
    </lineage>
</organism>
<proteinExistence type="predicted"/>
<evidence type="ECO:0000313" key="2">
    <source>
        <dbReference type="EMBL" id="KAK6531645.1"/>
    </source>
</evidence>
<accession>A0AAV9WZR7</accession>
<reference evidence="2 3" key="1">
    <citation type="submission" date="2019-10" db="EMBL/GenBank/DDBJ databases">
        <authorList>
            <person name="Palmer J.M."/>
        </authorList>
    </citation>
    <scope>NUCLEOTIDE SEQUENCE [LARGE SCALE GENOMIC DNA]</scope>
    <source>
        <strain evidence="2 3">TWF694</strain>
    </source>
</reference>
<evidence type="ECO:0000256" key="1">
    <source>
        <dbReference type="SAM" id="MobiDB-lite"/>
    </source>
</evidence>
<keyword evidence="3" id="KW-1185">Reference proteome</keyword>
<sequence>MSAIWRWFNSLPKSSRFALGGGLIAYGLVGEYLTDRAAEAFGLTPTEQDKQKLKELIPRISVVEKETGTQGSSKDKDIDAQLAELRRPRES</sequence>
<comment type="caution">
    <text evidence="2">The sequence shown here is derived from an EMBL/GenBank/DDBJ whole genome shotgun (WGS) entry which is preliminary data.</text>
</comment>
<evidence type="ECO:0000313" key="3">
    <source>
        <dbReference type="Proteomes" id="UP001365542"/>
    </source>
</evidence>
<dbReference type="EMBL" id="JAVHJO010000012">
    <property type="protein sequence ID" value="KAK6531645.1"/>
    <property type="molecule type" value="Genomic_DNA"/>
</dbReference>